<organism evidence="1 2">
    <name type="scientific">Prunus dulcis</name>
    <name type="common">Almond</name>
    <name type="synonym">Amygdalus dulcis</name>
    <dbReference type="NCBI Taxonomy" id="3755"/>
    <lineage>
        <taxon>Eukaryota</taxon>
        <taxon>Viridiplantae</taxon>
        <taxon>Streptophyta</taxon>
        <taxon>Embryophyta</taxon>
        <taxon>Tracheophyta</taxon>
        <taxon>Spermatophyta</taxon>
        <taxon>Magnoliopsida</taxon>
        <taxon>eudicotyledons</taxon>
        <taxon>Gunneridae</taxon>
        <taxon>Pentapetalae</taxon>
        <taxon>rosids</taxon>
        <taxon>fabids</taxon>
        <taxon>Rosales</taxon>
        <taxon>Rosaceae</taxon>
        <taxon>Amygdaloideae</taxon>
        <taxon>Amygdaleae</taxon>
        <taxon>Prunus</taxon>
    </lineage>
</organism>
<protein>
    <submittedName>
        <fullName evidence="1">PREDICTED: reverse mRNAase</fullName>
    </submittedName>
</protein>
<dbReference type="InParanoid" id="A0A5E4GJU7"/>
<dbReference type="AlphaFoldDB" id="A0A5E4GJU7"/>
<accession>A0A5E4GJU7</accession>
<dbReference type="EMBL" id="CABIKO010000861">
    <property type="protein sequence ID" value="VVA39861.1"/>
    <property type="molecule type" value="Genomic_DNA"/>
</dbReference>
<dbReference type="Proteomes" id="UP000327085">
    <property type="component" value="Chromosome 3"/>
</dbReference>
<dbReference type="Gramene" id="VVA39861">
    <property type="protein sequence ID" value="VVA39861"/>
    <property type="gene ID" value="Prudul26B004506"/>
</dbReference>
<gene>
    <name evidence="1" type="ORF">ALMOND_2B004506</name>
</gene>
<proteinExistence type="predicted"/>
<reference evidence="2" key="1">
    <citation type="journal article" date="2020" name="Plant J.">
        <title>Transposons played a major role in the diversification between the closely related almond and peach genomes: results from the almond genome sequence.</title>
        <authorList>
            <person name="Alioto T."/>
            <person name="Alexiou K.G."/>
            <person name="Bardil A."/>
            <person name="Barteri F."/>
            <person name="Castanera R."/>
            <person name="Cruz F."/>
            <person name="Dhingra A."/>
            <person name="Duval H."/>
            <person name="Fernandez I Marti A."/>
            <person name="Frias L."/>
            <person name="Galan B."/>
            <person name="Garcia J.L."/>
            <person name="Howad W."/>
            <person name="Gomez-Garrido J."/>
            <person name="Gut M."/>
            <person name="Julca I."/>
            <person name="Morata J."/>
            <person name="Puigdomenech P."/>
            <person name="Ribeca P."/>
            <person name="Rubio Cabetas M.J."/>
            <person name="Vlasova A."/>
            <person name="Wirthensohn M."/>
            <person name="Garcia-Mas J."/>
            <person name="Gabaldon T."/>
            <person name="Casacuberta J.M."/>
            <person name="Arus P."/>
        </authorList>
    </citation>
    <scope>NUCLEOTIDE SEQUENCE [LARGE SCALE GENOMIC DNA]</scope>
    <source>
        <strain evidence="2">cv. Texas</strain>
    </source>
</reference>
<evidence type="ECO:0000313" key="1">
    <source>
        <dbReference type="EMBL" id="VVA39861.1"/>
    </source>
</evidence>
<evidence type="ECO:0000313" key="2">
    <source>
        <dbReference type="Proteomes" id="UP000327085"/>
    </source>
</evidence>
<name>A0A5E4GJU7_PRUDU</name>
<sequence>MALLKTFTQLWKGFRDVSITEIGSNKYWVRFVCDRDKKRVLYMEPWAFQLSLILLAHIPNIGNLHSTPLSLGTFWVRLHGVLGFYMTVVVAKAIRAILGEVLWVDNHEGSSVRLMSAPSPRYKSPIHSPWQADLWTNDGSGFVSSLCCSLQLSLPSSPLAIGGG</sequence>